<dbReference type="Proteomes" id="UP000018888">
    <property type="component" value="Unassembled WGS sequence"/>
</dbReference>
<feature type="domain" description="BTB" evidence="1">
    <location>
        <begin position="29"/>
        <end position="103"/>
    </location>
</feature>
<keyword evidence="3" id="KW-1185">Reference proteome</keyword>
<dbReference type="AlphaFoldDB" id="A0A2P4R028"/>
<dbReference type="InterPro" id="IPR011333">
    <property type="entry name" value="SKP1/BTB/POZ_sf"/>
</dbReference>
<dbReference type="CDD" id="cd18186">
    <property type="entry name" value="BTB_POZ_ZBTB_KLHL-like"/>
    <property type="match status" value="1"/>
</dbReference>
<protein>
    <recommendedName>
        <fullName evidence="1">BTB domain-containing protein</fullName>
    </recommendedName>
</protein>
<evidence type="ECO:0000259" key="1">
    <source>
        <dbReference type="PROSITE" id="PS50097"/>
    </source>
</evidence>
<evidence type="ECO:0000313" key="2">
    <source>
        <dbReference type="EMBL" id="POG83254.1"/>
    </source>
</evidence>
<dbReference type="VEuPathDB" id="FungiDB:RhiirFUN_012608"/>
<name>A0A2P4R028_RHIID</name>
<reference evidence="2 3" key="2">
    <citation type="journal article" date="2018" name="New Phytol.">
        <title>High intraspecific genome diversity in the model arbuscular mycorrhizal symbiont Rhizophagus irregularis.</title>
        <authorList>
            <person name="Chen E.C.H."/>
            <person name="Morin E."/>
            <person name="Beaudet D."/>
            <person name="Noel J."/>
            <person name="Yildirir G."/>
            <person name="Ndikumana S."/>
            <person name="Charron P."/>
            <person name="St-Onge C."/>
            <person name="Giorgi J."/>
            <person name="Kruger M."/>
            <person name="Marton T."/>
            <person name="Ropars J."/>
            <person name="Grigoriev I.V."/>
            <person name="Hainaut M."/>
            <person name="Henrissat B."/>
            <person name="Roux C."/>
            <person name="Martin F."/>
            <person name="Corradi N."/>
        </authorList>
    </citation>
    <scope>NUCLEOTIDE SEQUENCE [LARGE SCALE GENOMIC DNA]</scope>
    <source>
        <strain evidence="2 3">DAOM 197198</strain>
    </source>
</reference>
<accession>A0A2P4R028</accession>
<dbReference type="EMBL" id="AUPC02000001">
    <property type="protein sequence ID" value="POG83254.1"/>
    <property type="molecule type" value="Genomic_DNA"/>
</dbReference>
<dbReference type="PROSITE" id="PS50097">
    <property type="entry name" value="BTB"/>
    <property type="match status" value="1"/>
</dbReference>
<dbReference type="InterPro" id="IPR000210">
    <property type="entry name" value="BTB/POZ_dom"/>
</dbReference>
<dbReference type="Pfam" id="PF00651">
    <property type="entry name" value="BTB"/>
    <property type="match status" value="1"/>
</dbReference>
<sequence>MITDDIKLIKKFSEKLFHFYDERDEIEDYNVKIIIGQDYNKKTFKAHLYLIRAMCPYFNTAFKKDWRKKDNDGFFFIEKPNIKPEVFEVILRCVWPKSLFMFPFFAIDNLILHISIFLTDIFIPDQFHVKKNHPSFYSKLCLHLM</sequence>
<dbReference type="SUPFAM" id="SSF54695">
    <property type="entry name" value="POZ domain"/>
    <property type="match status" value="1"/>
</dbReference>
<dbReference type="Gene3D" id="3.30.710.10">
    <property type="entry name" value="Potassium Channel Kv1.1, Chain A"/>
    <property type="match status" value="1"/>
</dbReference>
<evidence type="ECO:0000313" key="3">
    <source>
        <dbReference type="Proteomes" id="UP000018888"/>
    </source>
</evidence>
<reference evidence="2 3" key="1">
    <citation type="journal article" date="2013" name="Proc. Natl. Acad. Sci. U.S.A.">
        <title>Genome of an arbuscular mycorrhizal fungus provides insight into the oldest plant symbiosis.</title>
        <authorList>
            <person name="Tisserant E."/>
            <person name="Malbreil M."/>
            <person name="Kuo A."/>
            <person name="Kohler A."/>
            <person name="Symeonidi A."/>
            <person name="Balestrini R."/>
            <person name="Charron P."/>
            <person name="Duensing N."/>
            <person name="Frei Dit Frey N."/>
            <person name="Gianinazzi-Pearson V."/>
            <person name="Gilbert L.B."/>
            <person name="Handa Y."/>
            <person name="Herr J.R."/>
            <person name="Hijri M."/>
            <person name="Koul R."/>
            <person name="Kawaguchi M."/>
            <person name="Krajinski F."/>
            <person name="Lammers P.J."/>
            <person name="Masclaux F.G."/>
            <person name="Murat C."/>
            <person name="Morin E."/>
            <person name="Ndikumana S."/>
            <person name="Pagni M."/>
            <person name="Petitpierre D."/>
            <person name="Requena N."/>
            <person name="Rosikiewicz P."/>
            <person name="Riley R."/>
            <person name="Saito K."/>
            <person name="San Clemente H."/>
            <person name="Shapiro H."/>
            <person name="van Tuinen D."/>
            <person name="Becard G."/>
            <person name="Bonfante P."/>
            <person name="Paszkowski U."/>
            <person name="Shachar-Hill Y.Y."/>
            <person name="Tuskan G.A."/>
            <person name="Young P.W."/>
            <person name="Sanders I.R."/>
            <person name="Henrissat B."/>
            <person name="Rensing S.A."/>
            <person name="Grigoriev I.V."/>
            <person name="Corradi N."/>
            <person name="Roux C."/>
            <person name="Martin F."/>
        </authorList>
    </citation>
    <scope>NUCLEOTIDE SEQUENCE [LARGE SCALE GENOMIC DNA]</scope>
    <source>
        <strain evidence="2 3">DAOM 197198</strain>
    </source>
</reference>
<proteinExistence type="predicted"/>
<gene>
    <name evidence="2" type="ORF">GLOIN_2v1490709</name>
</gene>
<feature type="non-terminal residue" evidence="2">
    <location>
        <position position="145"/>
    </location>
</feature>
<organism evidence="2 3">
    <name type="scientific">Rhizophagus irregularis (strain DAOM 181602 / DAOM 197198 / MUCL 43194)</name>
    <name type="common">Arbuscular mycorrhizal fungus</name>
    <name type="synonym">Glomus intraradices</name>
    <dbReference type="NCBI Taxonomy" id="747089"/>
    <lineage>
        <taxon>Eukaryota</taxon>
        <taxon>Fungi</taxon>
        <taxon>Fungi incertae sedis</taxon>
        <taxon>Mucoromycota</taxon>
        <taxon>Glomeromycotina</taxon>
        <taxon>Glomeromycetes</taxon>
        <taxon>Glomerales</taxon>
        <taxon>Glomeraceae</taxon>
        <taxon>Rhizophagus</taxon>
    </lineage>
</organism>
<comment type="caution">
    <text evidence="2">The sequence shown here is derived from an EMBL/GenBank/DDBJ whole genome shotgun (WGS) entry which is preliminary data.</text>
</comment>